<sequence>MHTSDESTSGGVSRDEHDRDGVRRGDGDGDGDGDNDRQNTAKPGDEAHRRLRLRALLWEYRVVLSLLAVALLGVGIWLSYGAYAAPGTETDQQVVTDWTATGDVSHAAVVTEPTTVHDEGAELTDEPLYYTAVTPTATGTVTAGYDLAPETTAEDVTVTVTVDLVYQETTGESQHSGETSTTGDSTVYWTEREHLTTVSESEVSSTDDITASFDLNVTDAHATLESIRDEVGATPGEAELVLAFEREIEGTFDGTSQVVVDHYQVPISVAADGSTYQFETDTAGDAYTERHDEHETATVPADPGPSQALGGPLLVVLGLAGLGGTALASRRFPELTPADRARLEYLDARAEFDPMTTRVVLPEPAVAEPTASVETLAALAELAIDLESPLVFDERTERYLVRGVDVVYVFEPPSTGVLAVDSEGERGRGRTQDREQEPKQDQAYQEREQAQMQDESESECEGSDDSEDEDTLEWVGETNGRDTVASESESDAETDTEPTAQDANPSSTTQ</sequence>
<feature type="compositionally biased region" description="Polar residues" evidence="1">
    <location>
        <begin position="1"/>
        <end position="11"/>
    </location>
</feature>
<dbReference type="PATRIC" id="fig|1227493.4.peg.1280"/>
<keyword evidence="2" id="KW-0812">Transmembrane</keyword>
<protein>
    <recommendedName>
        <fullName evidence="5">DUF5305 domain-containing protein</fullName>
    </recommendedName>
</protein>
<feature type="transmembrane region" description="Helical" evidence="2">
    <location>
        <begin position="58"/>
        <end position="80"/>
    </location>
</feature>
<dbReference type="Pfam" id="PF17231">
    <property type="entry name" value="DUF5305"/>
    <property type="match status" value="1"/>
</dbReference>
<name>M0A3R0_9EURY</name>
<feature type="compositionally biased region" description="Acidic residues" evidence="1">
    <location>
        <begin position="454"/>
        <end position="472"/>
    </location>
</feature>
<organism evidence="3 4">
    <name type="scientific">Natrialba hulunbeirensis JCM 10989</name>
    <dbReference type="NCBI Taxonomy" id="1227493"/>
    <lineage>
        <taxon>Archaea</taxon>
        <taxon>Methanobacteriati</taxon>
        <taxon>Methanobacteriota</taxon>
        <taxon>Stenosarchaea group</taxon>
        <taxon>Halobacteria</taxon>
        <taxon>Halobacteriales</taxon>
        <taxon>Natrialbaceae</taxon>
        <taxon>Natrialba</taxon>
    </lineage>
</organism>
<accession>M0A3R0</accession>
<proteinExistence type="predicted"/>
<evidence type="ECO:0008006" key="5">
    <source>
        <dbReference type="Google" id="ProtNLM"/>
    </source>
</evidence>
<dbReference type="EMBL" id="AOIM01000015">
    <property type="protein sequence ID" value="ELY92961.1"/>
    <property type="molecule type" value="Genomic_DNA"/>
</dbReference>
<dbReference type="Proteomes" id="UP000011519">
    <property type="component" value="Unassembled WGS sequence"/>
</dbReference>
<comment type="caution">
    <text evidence="3">The sequence shown here is derived from an EMBL/GenBank/DDBJ whole genome shotgun (WGS) entry which is preliminary data.</text>
</comment>
<evidence type="ECO:0000256" key="1">
    <source>
        <dbReference type="SAM" id="MobiDB-lite"/>
    </source>
</evidence>
<reference evidence="3 4" key="1">
    <citation type="journal article" date="2014" name="PLoS Genet.">
        <title>Phylogenetically driven sequencing of extremely halophilic archaea reveals strategies for static and dynamic osmo-response.</title>
        <authorList>
            <person name="Becker E.A."/>
            <person name="Seitzer P.M."/>
            <person name="Tritt A."/>
            <person name="Larsen D."/>
            <person name="Krusor M."/>
            <person name="Yao A.I."/>
            <person name="Wu D."/>
            <person name="Madern D."/>
            <person name="Eisen J.A."/>
            <person name="Darling A.E."/>
            <person name="Facciotti M.T."/>
        </authorList>
    </citation>
    <scope>NUCLEOTIDE SEQUENCE [LARGE SCALE GENOMIC DNA]</scope>
    <source>
        <strain evidence="3 4">JCM 10989</strain>
    </source>
</reference>
<keyword evidence="4" id="KW-1185">Reference proteome</keyword>
<keyword evidence="2" id="KW-1133">Transmembrane helix</keyword>
<dbReference type="OrthoDB" id="270764at2157"/>
<dbReference type="InterPro" id="IPR035185">
    <property type="entry name" value="DUF5305"/>
</dbReference>
<feature type="compositionally biased region" description="Basic and acidic residues" evidence="1">
    <location>
        <begin position="423"/>
        <end position="449"/>
    </location>
</feature>
<feature type="compositionally biased region" description="Basic and acidic residues" evidence="1">
    <location>
        <begin position="34"/>
        <end position="45"/>
    </location>
</feature>
<feature type="region of interest" description="Disordered" evidence="1">
    <location>
        <begin position="417"/>
        <end position="510"/>
    </location>
</feature>
<evidence type="ECO:0000313" key="4">
    <source>
        <dbReference type="Proteomes" id="UP000011519"/>
    </source>
</evidence>
<gene>
    <name evidence="3" type="ORF">C483_06505</name>
</gene>
<dbReference type="STRING" id="1227493.C483_06505"/>
<evidence type="ECO:0000313" key="3">
    <source>
        <dbReference type="EMBL" id="ELY92961.1"/>
    </source>
</evidence>
<feature type="region of interest" description="Disordered" evidence="1">
    <location>
        <begin position="1"/>
        <end position="45"/>
    </location>
</feature>
<feature type="compositionally biased region" description="Basic and acidic residues" evidence="1">
    <location>
        <begin position="13"/>
        <end position="27"/>
    </location>
</feature>
<keyword evidence="2" id="KW-0472">Membrane</keyword>
<dbReference type="AlphaFoldDB" id="M0A3R0"/>
<evidence type="ECO:0000256" key="2">
    <source>
        <dbReference type="SAM" id="Phobius"/>
    </source>
</evidence>
<feature type="compositionally biased region" description="Polar residues" evidence="1">
    <location>
        <begin position="501"/>
        <end position="510"/>
    </location>
</feature>
<dbReference type="RefSeq" id="WP_006652534.1">
    <property type="nucleotide sequence ID" value="NZ_AOIM01000015.1"/>
</dbReference>